<feature type="transmembrane region" description="Helical" evidence="1">
    <location>
        <begin position="50"/>
        <end position="78"/>
    </location>
</feature>
<dbReference type="Pfam" id="PF04020">
    <property type="entry name" value="Phage_holin_4_2"/>
    <property type="match status" value="1"/>
</dbReference>
<protein>
    <recommendedName>
        <fullName evidence="3">Phage holin family protein</fullName>
    </recommendedName>
</protein>
<sequence length="120" mass="13056">MIQFLSKTLITSFAVLAATYLLSGVHIDSVLTAIFVAAVLGLLNNFIKPILIILTIPITIFTLGLFLLVINIIIIKLAADIVPGFQVDGWFSALLFSLIVSFITSLIEGLIKNNQPEKNN</sequence>
<evidence type="ECO:0000256" key="1">
    <source>
        <dbReference type="SAM" id="Phobius"/>
    </source>
</evidence>
<reference evidence="2" key="1">
    <citation type="submission" date="2016-10" db="EMBL/GenBank/DDBJ databases">
        <title>Sequence of Gallionella enrichment culture.</title>
        <authorList>
            <person name="Poehlein A."/>
            <person name="Muehling M."/>
            <person name="Daniel R."/>
        </authorList>
    </citation>
    <scope>NUCLEOTIDE SEQUENCE</scope>
</reference>
<name>A0A1J5SWB2_9ZZZZ</name>
<dbReference type="PANTHER" id="PTHR37309:SF1">
    <property type="entry name" value="SLR0284 PROTEIN"/>
    <property type="match status" value="1"/>
</dbReference>
<accession>A0A1J5SWB2</accession>
<keyword evidence="1" id="KW-0472">Membrane</keyword>
<comment type="caution">
    <text evidence="2">The sequence shown here is derived from an EMBL/GenBank/DDBJ whole genome shotgun (WGS) entry which is preliminary data.</text>
</comment>
<evidence type="ECO:0000313" key="2">
    <source>
        <dbReference type="EMBL" id="OIR08344.1"/>
    </source>
</evidence>
<keyword evidence="1" id="KW-1133">Transmembrane helix</keyword>
<dbReference type="InterPro" id="IPR007165">
    <property type="entry name" value="Phage_holin_4_2"/>
</dbReference>
<gene>
    <name evidence="2" type="ORF">GALL_95120</name>
</gene>
<feature type="transmembrane region" description="Helical" evidence="1">
    <location>
        <begin position="20"/>
        <end position="43"/>
    </location>
</feature>
<feature type="transmembrane region" description="Helical" evidence="1">
    <location>
        <begin position="90"/>
        <end position="111"/>
    </location>
</feature>
<dbReference type="PANTHER" id="PTHR37309">
    <property type="entry name" value="SLR0284 PROTEIN"/>
    <property type="match status" value="1"/>
</dbReference>
<evidence type="ECO:0008006" key="3">
    <source>
        <dbReference type="Google" id="ProtNLM"/>
    </source>
</evidence>
<dbReference type="AlphaFoldDB" id="A0A1J5SWB2"/>
<keyword evidence="1" id="KW-0812">Transmembrane</keyword>
<proteinExistence type="predicted"/>
<organism evidence="2">
    <name type="scientific">mine drainage metagenome</name>
    <dbReference type="NCBI Taxonomy" id="410659"/>
    <lineage>
        <taxon>unclassified sequences</taxon>
        <taxon>metagenomes</taxon>
        <taxon>ecological metagenomes</taxon>
    </lineage>
</organism>
<dbReference type="EMBL" id="MLJW01000032">
    <property type="protein sequence ID" value="OIR08344.1"/>
    <property type="molecule type" value="Genomic_DNA"/>
</dbReference>